<evidence type="ECO:0000313" key="2">
    <source>
        <dbReference type="Proteomes" id="UP000580839"/>
    </source>
</evidence>
<comment type="caution">
    <text evidence="1">The sequence shown here is derived from an EMBL/GenBank/DDBJ whole genome shotgun (WGS) entry which is preliminary data.</text>
</comment>
<dbReference type="AlphaFoldDB" id="A0A849SJZ7"/>
<dbReference type="Proteomes" id="UP000580839">
    <property type="component" value="Unassembled WGS sequence"/>
</dbReference>
<gene>
    <name evidence="1" type="ORF">HOP12_07525</name>
</gene>
<evidence type="ECO:0000313" key="1">
    <source>
        <dbReference type="EMBL" id="NOT34003.1"/>
    </source>
</evidence>
<protein>
    <submittedName>
        <fullName evidence="1">Uncharacterized protein</fullName>
    </submittedName>
</protein>
<name>A0A849SJZ7_UNCEI</name>
<dbReference type="EMBL" id="JABFRW010000086">
    <property type="protein sequence ID" value="NOT34003.1"/>
    <property type="molecule type" value="Genomic_DNA"/>
</dbReference>
<organism evidence="1 2">
    <name type="scientific">Eiseniibacteriota bacterium</name>
    <dbReference type="NCBI Taxonomy" id="2212470"/>
    <lineage>
        <taxon>Bacteria</taxon>
        <taxon>Candidatus Eiseniibacteriota</taxon>
    </lineage>
</organism>
<proteinExistence type="predicted"/>
<accession>A0A849SJZ7</accession>
<reference evidence="1 2" key="1">
    <citation type="submission" date="2020-04" db="EMBL/GenBank/DDBJ databases">
        <title>Metagenomic profiling of ammonia- and methane-oxidizing microorganisms in a Dutch drinking water treatment plant.</title>
        <authorList>
            <person name="Poghosyan L."/>
            <person name="Leucker S."/>
        </authorList>
    </citation>
    <scope>NUCLEOTIDE SEQUENCE [LARGE SCALE GENOMIC DNA]</scope>
    <source>
        <strain evidence="1">S-RSF-IL-03</strain>
    </source>
</reference>
<sequence length="289" mass="32209">MFSSPQQQEHFLSLNQQWGDRYRVFYGLPFGNIFDLAGVEDVAFGSALSSATVPYTLCDESGNAVLCVDFDELGDGVNVGDHYQPVLPTSAPWSRLIRLKLVVAKSSGTPYLVVGSRYFESLSRGTKSSILDAVIGEVMARRATRARLEAFDPEEIGLSVEEFQSLTEDERQERVQDWVIGVEVEADFEHSPIHARIAELEMETNHPAHGSEGLFDPPLPEGSIDERLAAMASAEREGARVWVETQSGERIERVVWLPRFELPNYYGPTLAKEIALLLALEQLVGRQPR</sequence>